<accession>A0A3N0WW80</accession>
<proteinExistence type="predicted"/>
<dbReference type="Proteomes" id="UP000270224">
    <property type="component" value="Unassembled WGS sequence"/>
</dbReference>
<organism evidence="1 2">
    <name type="scientific">Kaistella daneshvariae</name>
    <dbReference type="NCBI Taxonomy" id="2487074"/>
    <lineage>
        <taxon>Bacteria</taxon>
        <taxon>Pseudomonadati</taxon>
        <taxon>Bacteroidota</taxon>
        <taxon>Flavobacteriia</taxon>
        <taxon>Flavobacteriales</taxon>
        <taxon>Weeksellaceae</taxon>
        <taxon>Chryseobacterium group</taxon>
        <taxon>Kaistella</taxon>
    </lineage>
</organism>
<reference evidence="2" key="2">
    <citation type="submission" date="2018-11" db="EMBL/GenBank/DDBJ databases">
        <title>Proposal to divide the Flavobacteriaceae and reorganize its genera based on Amino Acid Identity values calculated from whole genome sequences.</title>
        <authorList>
            <person name="Nicholson A.C."/>
            <person name="Gulvik C.A."/>
            <person name="Whitney A.M."/>
            <person name="Humrighouse B.W."/>
            <person name="Bell M."/>
            <person name="Holmens B."/>
            <person name="Steigerwalt A."/>
            <person name="Villarma A."/>
            <person name="Sheth M."/>
            <person name="Batra D."/>
            <person name="Pryor J."/>
            <person name="Bernardet J.-F."/>
            <person name="Hugo C."/>
            <person name="Kampfer P."/>
            <person name="Newman J."/>
            <person name="Mcquiston J.R."/>
        </authorList>
    </citation>
    <scope>NUCLEOTIDE SEQUENCE [LARGE SCALE GENOMIC DNA]</scope>
    <source>
        <strain evidence="2">H3056</strain>
    </source>
</reference>
<dbReference type="EMBL" id="RJUG01000003">
    <property type="protein sequence ID" value="ROI09312.1"/>
    <property type="molecule type" value="Genomic_DNA"/>
</dbReference>
<gene>
    <name evidence="1" type="ORF">EGI11_07870</name>
</gene>
<comment type="caution">
    <text evidence="1">The sequence shown here is derived from an EMBL/GenBank/DDBJ whole genome shotgun (WGS) entry which is preliminary data.</text>
</comment>
<dbReference type="AlphaFoldDB" id="A0A3N0WW80"/>
<evidence type="ECO:0000313" key="2">
    <source>
        <dbReference type="Proteomes" id="UP000270224"/>
    </source>
</evidence>
<protein>
    <submittedName>
        <fullName evidence="1">Uncharacterized protein</fullName>
    </submittedName>
</protein>
<evidence type="ECO:0000313" key="1">
    <source>
        <dbReference type="EMBL" id="ROI09312.1"/>
    </source>
</evidence>
<name>A0A3N0WW80_9FLAO</name>
<sequence>MEIHFKNWFKKIPCLKAIFLEIKSIKNFLVQEKIPSCFDVFSEKSKAAFPVSAQKKFRVVGAFFSEMKKPEIKSLILLSL</sequence>
<reference evidence="2" key="1">
    <citation type="submission" date="2018-11" db="EMBL/GenBank/DDBJ databases">
        <title>Proposal to divide the Flavobacteriaceae and reorganize its genera based on Amino Acid Identity values calculated from whole genome sequences.</title>
        <authorList>
            <person name="Nicholson A.C."/>
            <person name="Gulvik C.A."/>
            <person name="Whitney A.M."/>
            <person name="Humrighouse B.W."/>
            <person name="Bell M."/>
            <person name="Holmes B."/>
            <person name="Steigerwalt A."/>
            <person name="Villarma A."/>
            <person name="Sheth M."/>
            <person name="Batra D."/>
            <person name="Pryor J."/>
            <person name="Bernardet J.-F."/>
            <person name="Hugo C."/>
            <person name="Kampfer P."/>
            <person name="Newman J."/>
            <person name="Mcquiston J.R."/>
        </authorList>
    </citation>
    <scope>NUCLEOTIDE SEQUENCE [LARGE SCALE GENOMIC DNA]</scope>
    <source>
        <strain evidence="2">H3056</strain>
    </source>
</reference>